<organism evidence="2 3">
    <name type="scientific">Azospira inquinata</name>
    <dbReference type="NCBI Taxonomy" id="2785627"/>
    <lineage>
        <taxon>Bacteria</taxon>
        <taxon>Pseudomonadati</taxon>
        <taxon>Pseudomonadota</taxon>
        <taxon>Betaproteobacteria</taxon>
        <taxon>Rhodocyclales</taxon>
        <taxon>Rhodocyclaceae</taxon>
        <taxon>Azospira</taxon>
    </lineage>
</organism>
<protein>
    <submittedName>
        <fullName evidence="2">Metallophosphoesterase</fullName>
    </submittedName>
</protein>
<evidence type="ECO:0000313" key="2">
    <source>
        <dbReference type="EMBL" id="QWT50200.1"/>
    </source>
</evidence>
<dbReference type="KEGG" id="aiq:Azoinq_06330"/>
<dbReference type="Proteomes" id="UP000683428">
    <property type="component" value="Chromosome"/>
</dbReference>
<name>A0A975SPM6_9RHOO</name>
<evidence type="ECO:0000259" key="1">
    <source>
        <dbReference type="Pfam" id="PF00149"/>
    </source>
</evidence>
<evidence type="ECO:0000313" key="3">
    <source>
        <dbReference type="Proteomes" id="UP000683428"/>
    </source>
</evidence>
<dbReference type="Pfam" id="PF00149">
    <property type="entry name" value="Metallophos"/>
    <property type="match status" value="1"/>
</dbReference>
<reference evidence="2" key="1">
    <citation type="submission" date="2020-11" db="EMBL/GenBank/DDBJ databases">
        <title>Azospira inquinata sp. nov.</title>
        <authorList>
            <person name="Moe W.M."/>
            <person name="Mikes M.C."/>
        </authorList>
    </citation>
    <scope>NUCLEOTIDE SEQUENCE</scope>
    <source>
        <strain evidence="2">Azo-3</strain>
    </source>
</reference>
<accession>A0A975SPM6</accession>
<feature type="domain" description="Calcineurin-like phosphoesterase" evidence="1">
    <location>
        <begin position="1"/>
        <end position="222"/>
    </location>
</feature>
<dbReference type="PANTHER" id="PTHR37844">
    <property type="entry name" value="SER/THR PROTEIN PHOSPHATASE SUPERFAMILY (AFU_ORTHOLOGUE AFUA_1G14840)"/>
    <property type="match status" value="1"/>
</dbReference>
<dbReference type="GO" id="GO:0016787">
    <property type="term" value="F:hydrolase activity"/>
    <property type="evidence" value="ECO:0007669"/>
    <property type="project" value="InterPro"/>
</dbReference>
<gene>
    <name evidence="2" type="ORF">Azoinq_06330</name>
</gene>
<dbReference type="PANTHER" id="PTHR37844:SF2">
    <property type="entry name" value="SER_THR PROTEIN PHOSPHATASE SUPERFAMILY (AFU_ORTHOLOGUE AFUA_1G14840)"/>
    <property type="match status" value="1"/>
</dbReference>
<dbReference type="EMBL" id="CP064782">
    <property type="protein sequence ID" value="QWT50200.1"/>
    <property type="molecule type" value="Genomic_DNA"/>
</dbReference>
<dbReference type="InterPro" id="IPR004843">
    <property type="entry name" value="Calcineurin-like_PHP"/>
</dbReference>
<keyword evidence="3" id="KW-1185">Reference proteome</keyword>
<dbReference type="AlphaFoldDB" id="A0A975SPM6"/>
<dbReference type="RefSeq" id="WP_216130862.1">
    <property type="nucleotide sequence ID" value="NZ_CP064782.1"/>
</dbReference>
<proteinExistence type="predicted"/>
<sequence>MKIAFFSDLHLECLRASWAPQPLEVDVVILAGDISLSTYGMQWAVKTFSAWPSAPAVIYVCGNHEFYEGSLRLIEELQSPTWARQGITFLEQGTVEFPGVRILGCTLWSGFDLYGAGTQQALAMATARASINDYWMILGRSGKRLEPKGALALFKRSVKWLKSELSKPFEGKTIVVTHFAPHRGCVAPQHEGSEVSPYFVTDLSHLMAAHPIALWCHGHTHTNNDFMAENGCRVISNQRGYPGEVATSDFRPDLVIEV</sequence>